<reference evidence="2 3" key="2">
    <citation type="submission" date="2020-03" db="EMBL/GenBank/DDBJ databases">
        <authorList>
            <person name="Ichikawa N."/>
            <person name="Kimura A."/>
            <person name="Kitahashi Y."/>
            <person name="Uohara A."/>
        </authorList>
    </citation>
    <scope>NUCLEOTIDE SEQUENCE [LARGE SCALE GENOMIC DNA]</scope>
    <source>
        <strain evidence="2 3">NBRC 105367</strain>
    </source>
</reference>
<sequence length="105" mass="11201">MHHRGEPAGDDLVGDGEALLRRGWEGDGVGRRVQLLAERAERGPDGGGGDIQPVDRAIPAHGRHGGTDEEGPEQHGTEHDREESGCQPPTERHSCLLNGMLAQGE</sequence>
<name>A0A6F8YGU7_9ACTN</name>
<dbReference type="Proteomes" id="UP000503011">
    <property type="component" value="Chromosome"/>
</dbReference>
<evidence type="ECO:0000313" key="2">
    <source>
        <dbReference type="EMBL" id="BCB85364.1"/>
    </source>
</evidence>
<keyword evidence="3" id="KW-1185">Reference proteome</keyword>
<protein>
    <submittedName>
        <fullName evidence="2">Uncharacterized protein</fullName>
    </submittedName>
</protein>
<dbReference type="EMBL" id="AP022871">
    <property type="protein sequence ID" value="BCB85364.1"/>
    <property type="molecule type" value="Genomic_DNA"/>
</dbReference>
<feature type="compositionally biased region" description="Basic and acidic residues" evidence="1">
    <location>
        <begin position="72"/>
        <end position="94"/>
    </location>
</feature>
<reference evidence="2 3" key="1">
    <citation type="submission" date="2020-03" db="EMBL/GenBank/DDBJ databases">
        <title>Whole genome shotgun sequence of Phytohabitans suffuscus NBRC 105367.</title>
        <authorList>
            <person name="Komaki H."/>
            <person name="Tamura T."/>
        </authorList>
    </citation>
    <scope>NUCLEOTIDE SEQUENCE [LARGE SCALE GENOMIC DNA]</scope>
    <source>
        <strain evidence="2 3">NBRC 105367</strain>
    </source>
</reference>
<accession>A0A6F8YGU7</accession>
<dbReference type="KEGG" id="psuu:Psuf_026770"/>
<proteinExistence type="predicted"/>
<evidence type="ECO:0000313" key="3">
    <source>
        <dbReference type="Proteomes" id="UP000503011"/>
    </source>
</evidence>
<evidence type="ECO:0000256" key="1">
    <source>
        <dbReference type="SAM" id="MobiDB-lite"/>
    </source>
</evidence>
<dbReference type="AlphaFoldDB" id="A0A6F8YGU7"/>
<feature type="region of interest" description="Disordered" evidence="1">
    <location>
        <begin position="38"/>
        <end position="105"/>
    </location>
</feature>
<organism evidence="2 3">
    <name type="scientific">Phytohabitans suffuscus</name>
    <dbReference type="NCBI Taxonomy" id="624315"/>
    <lineage>
        <taxon>Bacteria</taxon>
        <taxon>Bacillati</taxon>
        <taxon>Actinomycetota</taxon>
        <taxon>Actinomycetes</taxon>
        <taxon>Micromonosporales</taxon>
        <taxon>Micromonosporaceae</taxon>
    </lineage>
</organism>
<gene>
    <name evidence="2" type="ORF">Psuf_026770</name>
</gene>